<evidence type="ECO:0000313" key="14">
    <source>
        <dbReference type="Proteomes" id="UP000182652"/>
    </source>
</evidence>
<gene>
    <name evidence="10" type="primary">idi</name>
    <name evidence="13" type="ORF">SAMN04489745_2093</name>
</gene>
<organism evidence="13 14">
    <name type="scientific">Arthrobacter woluwensis</name>
    <dbReference type="NCBI Taxonomy" id="156980"/>
    <lineage>
        <taxon>Bacteria</taxon>
        <taxon>Bacillati</taxon>
        <taxon>Actinomycetota</taxon>
        <taxon>Actinomycetes</taxon>
        <taxon>Micrococcales</taxon>
        <taxon>Micrococcaceae</taxon>
        <taxon>Arthrobacter</taxon>
    </lineage>
</organism>
<dbReference type="Pfam" id="PF00293">
    <property type="entry name" value="NUDIX"/>
    <property type="match status" value="1"/>
</dbReference>
<evidence type="ECO:0000256" key="8">
    <source>
        <dbReference type="ARBA" id="ARBA00023229"/>
    </source>
</evidence>
<dbReference type="GO" id="GO:0004452">
    <property type="term" value="F:isopentenyl-diphosphate delta-isomerase activity"/>
    <property type="evidence" value="ECO:0007669"/>
    <property type="project" value="UniProtKB-UniRule"/>
</dbReference>
<dbReference type="GO" id="GO:0005737">
    <property type="term" value="C:cytoplasm"/>
    <property type="evidence" value="ECO:0007669"/>
    <property type="project" value="UniProtKB-SubCell"/>
</dbReference>
<comment type="pathway">
    <text evidence="1 10">Isoprenoid biosynthesis; dimethylallyl diphosphate biosynthesis; dimethylallyl diphosphate from isopentenyl diphosphate: step 1/1.</text>
</comment>
<dbReference type="STRING" id="156980.SAMN04489745_2093"/>
<evidence type="ECO:0000256" key="2">
    <source>
        <dbReference type="ARBA" id="ARBA00007579"/>
    </source>
</evidence>
<dbReference type="NCBIfam" id="TIGR02150">
    <property type="entry name" value="IPP_isom_1"/>
    <property type="match status" value="1"/>
</dbReference>
<feature type="binding site" evidence="10">
    <location>
        <position position="121"/>
    </location>
    <ligand>
        <name>Mn(2+)</name>
        <dbReference type="ChEBI" id="CHEBI:29035"/>
    </ligand>
</feature>
<dbReference type="GO" id="GO:0046872">
    <property type="term" value="F:metal ion binding"/>
    <property type="evidence" value="ECO:0007669"/>
    <property type="project" value="UniProtKB-KW"/>
</dbReference>
<feature type="active site" evidence="10 11">
    <location>
        <position position="121"/>
    </location>
</feature>
<comment type="catalytic activity">
    <reaction evidence="10">
        <text>isopentenyl diphosphate = dimethylallyl diphosphate</text>
        <dbReference type="Rhea" id="RHEA:23284"/>
        <dbReference type="ChEBI" id="CHEBI:57623"/>
        <dbReference type="ChEBI" id="CHEBI:128769"/>
        <dbReference type="EC" id="5.3.3.2"/>
    </reaction>
</comment>
<dbReference type="PANTHER" id="PTHR10885">
    <property type="entry name" value="ISOPENTENYL-DIPHOSPHATE DELTA-ISOMERASE"/>
    <property type="match status" value="1"/>
</dbReference>
<evidence type="ECO:0000256" key="4">
    <source>
        <dbReference type="ARBA" id="ARBA00022490"/>
    </source>
</evidence>
<dbReference type="GO" id="GO:0008299">
    <property type="term" value="P:isoprenoid biosynthetic process"/>
    <property type="evidence" value="ECO:0007669"/>
    <property type="project" value="UniProtKB-UniRule"/>
</dbReference>
<dbReference type="NCBIfam" id="NF002995">
    <property type="entry name" value="PRK03759.1"/>
    <property type="match status" value="1"/>
</dbReference>
<feature type="binding site" evidence="10">
    <location>
        <position position="74"/>
    </location>
    <ligand>
        <name>Mn(2+)</name>
        <dbReference type="ChEBI" id="CHEBI:29035"/>
    </ligand>
</feature>
<keyword evidence="9 10" id="KW-0413">Isomerase</keyword>
<protein>
    <recommendedName>
        <fullName evidence="3 10">Isopentenyl-diphosphate Delta-isomerase</fullName>
        <shortName evidence="10">IPP isomerase</shortName>
        <ecNumber evidence="3 10">5.3.3.2</ecNumber>
    </recommendedName>
    <alternativeName>
        <fullName evidence="10">IPP:DMAPP isomerase</fullName>
    </alternativeName>
    <alternativeName>
        <fullName evidence="10">Isopentenyl pyrophosphate isomerase</fullName>
    </alternativeName>
</protein>
<feature type="binding site" evidence="10">
    <location>
        <position position="37"/>
    </location>
    <ligand>
        <name>Mn(2+)</name>
        <dbReference type="ChEBI" id="CHEBI:29035"/>
    </ligand>
</feature>
<feature type="active site" evidence="10 11">
    <location>
        <position position="72"/>
    </location>
</feature>
<keyword evidence="14" id="KW-1185">Reference proteome</keyword>
<comment type="cofactor">
    <cofactor evidence="10">
        <name>Mn(2+)</name>
        <dbReference type="ChEBI" id="CHEBI:29035"/>
    </cofactor>
    <text evidence="10">Binds 1 Mn(2+) ion per subunit.</text>
</comment>
<keyword evidence="5 10" id="KW-0479">Metal-binding</keyword>
<accession>A0A1H4PTU7</accession>
<dbReference type="FunFam" id="3.90.79.10:FF:000009">
    <property type="entry name" value="Isopentenyl-diphosphate Delta-isomerase"/>
    <property type="match status" value="1"/>
</dbReference>
<reference evidence="13 14" key="1">
    <citation type="submission" date="2016-10" db="EMBL/GenBank/DDBJ databases">
        <authorList>
            <person name="de Groot N.N."/>
        </authorList>
    </citation>
    <scope>NUCLEOTIDE SEQUENCE [LARGE SCALE GENOMIC DNA]</scope>
    <source>
        <strain evidence="13 14">DSM 10495</strain>
    </source>
</reference>
<evidence type="ECO:0000256" key="10">
    <source>
        <dbReference type="HAMAP-Rule" id="MF_00202"/>
    </source>
</evidence>
<dbReference type="UniPathway" id="UPA00059">
    <property type="reaction ID" value="UER00104"/>
</dbReference>
<evidence type="ECO:0000256" key="5">
    <source>
        <dbReference type="ARBA" id="ARBA00022723"/>
    </source>
</evidence>
<evidence type="ECO:0000256" key="7">
    <source>
        <dbReference type="ARBA" id="ARBA00023211"/>
    </source>
</evidence>
<dbReference type="InterPro" id="IPR015797">
    <property type="entry name" value="NUDIX_hydrolase-like_dom_sf"/>
</dbReference>
<evidence type="ECO:0000256" key="3">
    <source>
        <dbReference type="ARBA" id="ARBA00012057"/>
    </source>
</evidence>
<dbReference type="InterPro" id="IPR011876">
    <property type="entry name" value="IsopentenylPP_isomerase_typ1"/>
</dbReference>
<feature type="domain" description="Nudix hydrolase" evidence="12">
    <location>
        <begin position="35"/>
        <end position="169"/>
    </location>
</feature>
<dbReference type="PROSITE" id="PS51462">
    <property type="entry name" value="NUDIX"/>
    <property type="match status" value="1"/>
</dbReference>
<dbReference type="PANTHER" id="PTHR10885:SF0">
    <property type="entry name" value="ISOPENTENYL-DIPHOSPHATE DELTA-ISOMERASE"/>
    <property type="match status" value="1"/>
</dbReference>
<evidence type="ECO:0000256" key="6">
    <source>
        <dbReference type="ARBA" id="ARBA00022842"/>
    </source>
</evidence>
<dbReference type="InterPro" id="IPR000086">
    <property type="entry name" value="NUDIX_hydrolase_dom"/>
</dbReference>
<dbReference type="Proteomes" id="UP000182652">
    <property type="component" value="Unassembled WGS sequence"/>
</dbReference>
<dbReference type="EMBL" id="FNSN01000003">
    <property type="protein sequence ID" value="SEC10877.1"/>
    <property type="molecule type" value="Genomic_DNA"/>
</dbReference>
<keyword evidence="4 10" id="KW-0963">Cytoplasm</keyword>
<comment type="function">
    <text evidence="10">Catalyzes the 1,3-allylic rearrangement of the homoallylic substrate isopentenyl (IPP) to its highly electrophilic allylic isomer, dimethylallyl diphosphate (DMAPP).</text>
</comment>
<keyword evidence="8 10" id="KW-0414">Isoprene biosynthesis</keyword>
<dbReference type="PIRSF" id="PIRSF018427">
    <property type="entry name" value="Isopntndiph_ism"/>
    <property type="match status" value="1"/>
</dbReference>
<evidence type="ECO:0000313" key="13">
    <source>
        <dbReference type="EMBL" id="SEC10877.1"/>
    </source>
</evidence>
<dbReference type="Gene3D" id="3.90.79.10">
    <property type="entry name" value="Nucleoside Triphosphate Pyrophosphohydrolase"/>
    <property type="match status" value="1"/>
</dbReference>
<dbReference type="CDD" id="cd02885">
    <property type="entry name" value="NUDIX_IPP_Isomerase"/>
    <property type="match status" value="1"/>
</dbReference>
<comment type="similarity">
    <text evidence="2 10">Belongs to the IPP isomerase type 1 family.</text>
</comment>
<dbReference type="InterPro" id="IPR056375">
    <property type="entry name" value="Idi_bact"/>
</dbReference>
<feature type="binding site" evidence="10">
    <location>
        <position position="30"/>
    </location>
    <ligand>
        <name>Mn(2+)</name>
        <dbReference type="ChEBI" id="CHEBI:29035"/>
    </ligand>
</feature>
<dbReference type="AlphaFoldDB" id="A0A1H4PTU7"/>
<evidence type="ECO:0000256" key="1">
    <source>
        <dbReference type="ARBA" id="ARBA00004826"/>
    </source>
</evidence>
<dbReference type="RefSeq" id="WP_066212408.1">
    <property type="nucleotide sequence ID" value="NZ_FNSN01000003.1"/>
</dbReference>
<dbReference type="SUPFAM" id="SSF55811">
    <property type="entry name" value="Nudix"/>
    <property type="match status" value="1"/>
</dbReference>
<dbReference type="GO" id="GO:0050992">
    <property type="term" value="P:dimethylallyl diphosphate biosynthetic process"/>
    <property type="evidence" value="ECO:0007669"/>
    <property type="project" value="UniProtKB-UniRule"/>
</dbReference>
<keyword evidence="7 10" id="KW-0464">Manganese</keyword>
<comment type="subcellular location">
    <subcellularLocation>
        <location evidence="10">Cytoplasm</location>
    </subcellularLocation>
</comment>
<feature type="binding site" evidence="10">
    <location>
        <position position="92"/>
    </location>
    <ligand>
        <name>Mg(2+)</name>
        <dbReference type="ChEBI" id="CHEBI:18420"/>
    </ligand>
</feature>
<feature type="binding site" evidence="10">
    <location>
        <position position="119"/>
    </location>
    <ligand>
        <name>Mn(2+)</name>
        <dbReference type="ChEBI" id="CHEBI:29035"/>
    </ligand>
</feature>
<keyword evidence="6 10" id="KW-0460">Magnesium</keyword>
<dbReference type="HAMAP" id="MF_00202">
    <property type="entry name" value="Idi"/>
    <property type="match status" value="1"/>
</dbReference>
<sequence>MSVPQYDTSLVQLVSEQGDPLGTAPRATVHTATTPLHLAFSCHLIDGEGRVLLTRRSLSKAAWPGVWTNSFCGHPAPGEPLEEAVRRRAREELGLEIDDVRTVLPDFRYRAVDSSGVVEHEICPVFVARATRDPEPAPEEVDSWAWATSNRVDQAVTATPFVFSPWLVLQHAELGRGLWQAPEHE</sequence>
<proteinExistence type="inferred from homology"/>
<evidence type="ECO:0000256" key="11">
    <source>
        <dbReference type="PIRSR" id="PIRSR018427-1"/>
    </source>
</evidence>
<evidence type="ECO:0000259" key="12">
    <source>
        <dbReference type="PROSITE" id="PS51462"/>
    </source>
</evidence>
<evidence type="ECO:0000256" key="9">
    <source>
        <dbReference type="ARBA" id="ARBA00023235"/>
    </source>
</evidence>
<name>A0A1H4PTU7_9MICC</name>
<dbReference type="EC" id="5.3.3.2" evidence="3 10"/>
<comment type="cofactor">
    <cofactor evidence="10">
        <name>Mg(2+)</name>
        <dbReference type="ChEBI" id="CHEBI:18420"/>
    </cofactor>
    <text evidence="10">Binds 1 Mg(2+) ion per subunit. The magnesium ion binds only when substrate is bound.</text>
</comment>